<dbReference type="AlphaFoldDB" id="A0A813G1F3"/>
<dbReference type="SUPFAM" id="SSF56042">
    <property type="entry name" value="PurM C-terminal domain-like"/>
    <property type="match status" value="1"/>
</dbReference>
<dbReference type="InterPro" id="IPR023753">
    <property type="entry name" value="FAD/NAD-binding_dom"/>
</dbReference>
<proteinExistence type="predicted"/>
<dbReference type="PANTHER" id="PTHR10256">
    <property type="entry name" value="SELENIDE, WATER DIKINASE"/>
    <property type="match status" value="1"/>
</dbReference>
<dbReference type="NCBIfam" id="TIGR03169">
    <property type="entry name" value="Nterm_to_SelD"/>
    <property type="match status" value="1"/>
</dbReference>
<dbReference type="CDD" id="cd02195">
    <property type="entry name" value="SelD"/>
    <property type="match status" value="1"/>
</dbReference>
<dbReference type="InterPro" id="IPR017584">
    <property type="entry name" value="Pyridine_nucleo_diS_OxRdtase_N"/>
</dbReference>
<comment type="caution">
    <text evidence="9">The sequence shown here is derived from an EMBL/GenBank/DDBJ whole genome shotgun (WGS) entry which is preliminary data.</text>
</comment>
<evidence type="ECO:0000259" key="8">
    <source>
        <dbReference type="Pfam" id="PF07992"/>
    </source>
</evidence>
<feature type="domain" description="PurM-like N-terminal" evidence="6">
    <location>
        <begin position="621"/>
        <end position="730"/>
    </location>
</feature>
<keyword evidence="3" id="KW-0418">Kinase</keyword>
<evidence type="ECO:0000256" key="3">
    <source>
        <dbReference type="ARBA" id="ARBA00022777"/>
    </source>
</evidence>
<dbReference type="Gene3D" id="3.90.650.10">
    <property type="entry name" value="PurM-like C-terminal domain"/>
    <property type="match status" value="1"/>
</dbReference>
<evidence type="ECO:0000313" key="9">
    <source>
        <dbReference type="EMBL" id="CAE8618895.1"/>
    </source>
</evidence>
<organism evidence="9 10">
    <name type="scientific">Polarella glacialis</name>
    <name type="common">Dinoflagellate</name>
    <dbReference type="NCBI Taxonomy" id="89957"/>
    <lineage>
        <taxon>Eukaryota</taxon>
        <taxon>Sar</taxon>
        <taxon>Alveolata</taxon>
        <taxon>Dinophyceae</taxon>
        <taxon>Suessiales</taxon>
        <taxon>Suessiaceae</taxon>
        <taxon>Polarella</taxon>
    </lineage>
</organism>
<dbReference type="Gene3D" id="3.30.1330.10">
    <property type="entry name" value="PurM-like, N-terminal domain"/>
    <property type="match status" value="1"/>
</dbReference>
<dbReference type="GO" id="GO:0005524">
    <property type="term" value="F:ATP binding"/>
    <property type="evidence" value="ECO:0007669"/>
    <property type="project" value="UniProtKB-KW"/>
</dbReference>
<dbReference type="OMA" id="HACSDLW"/>
<dbReference type="GO" id="GO:0005737">
    <property type="term" value="C:cytoplasm"/>
    <property type="evidence" value="ECO:0007669"/>
    <property type="project" value="TreeGrafter"/>
</dbReference>
<dbReference type="InterPro" id="IPR036676">
    <property type="entry name" value="PurM-like_C_sf"/>
</dbReference>
<gene>
    <name evidence="9" type="ORF">PGLA1383_LOCUS36491</name>
</gene>
<keyword evidence="1" id="KW-0808">Transferase</keyword>
<feature type="domain" description="PurM-like C-terminal" evidence="7">
    <location>
        <begin position="744"/>
        <end position="925"/>
    </location>
</feature>
<evidence type="ECO:0000256" key="1">
    <source>
        <dbReference type="ARBA" id="ARBA00022679"/>
    </source>
</evidence>
<dbReference type="Pfam" id="PF02769">
    <property type="entry name" value="AIRS_C"/>
    <property type="match status" value="1"/>
</dbReference>
<sequence>MTQMTALAALRRLGAAGGILYGVICAWSGTTIPSLNLWFVSEYLRNYFEGLFSRDRSEGLLGFWRAAVLRGVTLRRVLRLEIDHQRNIRAAGGPAAVAEDPTRLWRLGLLHVASARQAARAAKKAAAAMSAETGPVLKDVVLVGGGHSHAHILLMMGMEPIPNVRVTLITRDMETPYSGMLPGHIAGHYTKQECHIDLARLGRFARCRVVHAEVIGIDTVSQRVHVRSCLDDEGGRERPSLRYDVISVDVGCSPSTVGGLSGYDLQSSGGALGQHVATVKPIDGFSAKFERLVAGIAGWQEPHDILVVGAGAGGVELVLAIQHRLWTTLERMGKPRDWARLAIVSRSARIMPGHSRSVSNLMRKVVDERGIVVHTALAAQKVVKASDGKKEMLVCVTPFPANDECRLPFDECIWCTDGAPQAWMRDLDLEKDAGGFLLVETSLQARKKGGDVLPNFFAAGDCCSIRDHPRPKAGVFAVMAGMPLSKNIRAALEGRPMVEYLPQKEFLGIIGLGSRSAVASKADVALQADWLWDLKEWIDRAWMWKYTEGLPRMSSSASGPSDVAKVAGSEALQLLAKASMRCGGCGSKVGSSVLTGAIQRLQVEQPVHRNPEVLLGLDAPDDAAVVKQKGSTGVTVHTVDFFKSIVGDPYVFGRIAALHALSDCFAMGAQAQTALALCTISLGSDEVMSEDLFQIMAGANRELVAAGCTLAGGHTTEGPEPGFGLCVTGVADDLDMLMKKGGLKPGDALILTKPLGTGCLFAGEMQQRARGQHVSAALRSMLRSNEPAAQIARLQGSRTCTDVTGFGLAGHLLEMCKASEGIAVSLWLDQVPVLDGAEALVTEGIMSSLQPANFRSRRGIANEEAVAAAFAAGSLPRYPLLFDPQTNGGLLFAVSGGQQAASALVAALAKAGEDSWHIGVVSARPSSWEDGRFLTIKASALSA</sequence>
<dbReference type="OrthoDB" id="409395at2759"/>
<dbReference type="EMBL" id="CAJNNV010026732">
    <property type="protein sequence ID" value="CAE8618895.1"/>
    <property type="molecule type" value="Genomic_DNA"/>
</dbReference>
<feature type="domain" description="FAD/NAD(P)-binding" evidence="8">
    <location>
        <begin position="138"/>
        <end position="478"/>
    </location>
</feature>
<dbReference type="GO" id="GO:0004756">
    <property type="term" value="F:selenide, water dikinase activity"/>
    <property type="evidence" value="ECO:0007669"/>
    <property type="project" value="TreeGrafter"/>
</dbReference>
<dbReference type="Gene3D" id="3.50.50.100">
    <property type="match status" value="1"/>
</dbReference>
<dbReference type="Proteomes" id="UP000654075">
    <property type="component" value="Unassembled WGS sequence"/>
</dbReference>
<accession>A0A813G1F3</accession>
<dbReference type="InterPro" id="IPR016188">
    <property type="entry name" value="PurM-like_N"/>
</dbReference>
<dbReference type="SUPFAM" id="SSF51905">
    <property type="entry name" value="FAD/NAD(P)-binding domain"/>
    <property type="match status" value="2"/>
</dbReference>
<dbReference type="NCBIfam" id="TIGR00476">
    <property type="entry name" value="selD"/>
    <property type="match status" value="1"/>
</dbReference>
<dbReference type="InterPro" id="IPR036921">
    <property type="entry name" value="PurM-like_N_sf"/>
</dbReference>
<keyword evidence="10" id="KW-1185">Reference proteome</keyword>
<dbReference type="SUPFAM" id="SSF55326">
    <property type="entry name" value="PurM N-terminal domain-like"/>
    <property type="match status" value="1"/>
</dbReference>
<dbReference type="Pfam" id="PF00586">
    <property type="entry name" value="AIRS"/>
    <property type="match status" value="1"/>
</dbReference>
<protein>
    <recommendedName>
        <fullName evidence="11">Selenide, water dikinase</fullName>
    </recommendedName>
</protein>
<dbReference type="InterPro" id="IPR010918">
    <property type="entry name" value="PurM-like_C_dom"/>
</dbReference>
<dbReference type="InterPro" id="IPR036188">
    <property type="entry name" value="FAD/NAD-bd_sf"/>
</dbReference>
<keyword evidence="5" id="KW-0711">Selenium</keyword>
<evidence type="ECO:0008006" key="11">
    <source>
        <dbReference type="Google" id="ProtNLM"/>
    </source>
</evidence>
<evidence type="ECO:0000256" key="4">
    <source>
        <dbReference type="ARBA" id="ARBA00022840"/>
    </source>
</evidence>
<evidence type="ECO:0000256" key="2">
    <source>
        <dbReference type="ARBA" id="ARBA00022741"/>
    </source>
</evidence>
<evidence type="ECO:0000256" key="5">
    <source>
        <dbReference type="ARBA" id="ARBA00023266"/>
    </source>
</evidence>
<dbReference type="InterPro" id="IPR004536">
    <property type="entry name" value="SPS/SelD"/>
</dbReference>
<evidence type="ECO:0000259" key="6">
    <source>
        <dbReference type="Pfam" id="PF00586"/>
    </source>
</evidence>
<evidence type="ECO:0000259" key="7">
    <source>
        <dbReference type="Pfam" id="PF02769"/>
    </source>
</evidence>
<keyword evidence="4" id="KW-0067">ATP-binding</keyword>
<evidence type="ECO:0000313" key="10">
    <source>
        <dbReference type="Proteomes" id="UP000654075"/>
    </source>
</evidence>
<reference evidence="9" key="1">
    <citation type="submission" date="2021-02" db="EMBL/GenBank/DDBJ databases">
        <authorList>
            <person name="Dougan E. K."/>
            <person name="Rhodes N."/>
            <person name="Thang M."/>
            <person name="Chan C."/>
        </authorList>
    </citation>
    <scope>NUCLEOTIDE SEQUENCE</scope>
</reference>
<dbReference type="PANTHER" id="PTHR10256:SF0">
    <property type="entry name" value="INACTIVE SELENIDE, WATER DIKINASE-LIKE PROTEIN-RELATED"/>
    <property type="match status" value="1"/>
</dbReference>
<name>A0A813G1F3_POLGL</name>
<keyword evidence="2" id="KW-0547">Nucleotide-binding</keyword>
<dbReference type="GO" id="GO:0016491">
    <property type="term" value="F:oxidoreductase activity"/>
    <property type="evidence" value="ECO:0007669"/>
    <property type="project" value="InterPro"/>
</dbReference>
<dbReference type="GO" id="GO:0016260">
    <property type="term" value="P:selenocysteine biosynthetic process"/>
    <property type="evidence" value="ECO:0007669"/>
    <property type="project" value="TreeGrafter"/>
</dbReference>
<dbReference type="Pfam" id="PF07992">
    <property type="entry name" value="Pyr_redox_2"/>
    <property type="match status" value="1"/>
</dbReference>